<evidence type="ECO:0000256" key="1">
    <source>
        <dbReference type="SAM" id="SignalP"/>
    </source>
</evidence>
<reference evidence="2" key="2">
    <citation type="journal article" date="2021" name="Sci. Rep.">
        <title>The distribution of antibiotic resistance genes in chicken gut microbiota commensals.</title>
        <authorList>
            <person name="Juricova H."/>
            <person name="Matiasovicova J."/>
            <person name="Kubasova T."/>
            <person name="Cejkova D."/>
            <person name="Rychlik I."/>
        </authorList>
    </citation>
    <scope>NUCLEOTIDE SEQUENCE</scope>
    <source>
        <strain evidence="2">An824</strain>
    </source>
</reference>
<keyword evidence="3" id="KW-1185">Reference proteome</keyword>
<evidence type="ECO:0000313" key="3">
    <source>
        <dbReference type="Proteomes" id="UP000706891"/>
    </source>
</evidence>
<dbReference type="PROSITE" id="PS51257">
    <property type="entry name" value="PROKAR_LIPOPROTEIN"/>
    <property type="match status" value="1"/>
</dbReference>
<organism evidence="2 3">
    <name type="scientific">Marseilla massiliensis</name>
    <dbReference type="NCBI Taxonomy" id="1841864"/>
    <lineage>
        <taxon>Bacteria</taxon>
        <taxon>Pseudomonadati</taxon>
        <taxon>Bacteroidota</taxon>
        <taxon>Bacteroidia</taxon>
        <taxon>Bacteroidales</taxon>
        <taxon>Prevotellaceae</taxon>
        <taxon>Marseilla</taxon>
    </lineage>
</organism>
<dbReference type="RefSeq" id="WP_021947892.1">
    <property type="nucleotide sequence ID" value="NZ_JACJJG010000153.1"/>
</dbReference>
<evidence type="ECO:0000313" key="2">
    <source>
        <dbReference type="EMBL" id="MBM6674908.1"/>
    </source>
</evidence>
<dbReference type="Proteomes" id="UP000706891">
    <property type="component" value="Unassembled WGS sequence"/>
</dbReference>
<dbReference type="AlphaFoldDB" id="A0A939B906"/>
<reference evidence="2" key="1">
    <citation type="submission" date="2020-08" db="EMBL/GenBank/DDBJ databases">
        <authorList>
            <person name="Cejkova D."/>
            <person name="Kubasova T."/>
            <person name="Jahodarova E."/>
            <person name="Rychlik I."/>
        </authorList>
    </citation>
    <scope>NUCLEOTIDE SEQUENCE</scope>
    <source>
        <strain evidence="2">An824</strain>
    </source>
</reference>
<accession>A0A939B906</accession>
<comment type="caution">
    <text evidence="2">The sequence shown here is derived from an EMBL/GenBank/DDBJ whole genome shotgun (WGS) entry which is preliminary data.</text>
</comment>
<proteinExistence type="predicted"/>
<sequence>MFKKSRAILLALAALVMVSCGDVVSKLGGMKTDSPEVLEKAKELAKSNFDPTKWKVVSVDWSEDNGNDELTGNVASIRFYMIDNDGKAWQQSFHASLGWKASDLDDTSFAKGDKYDDPKDFPVLDLDKIDAAKYTKIIEDAKALIPKGYTYKSVDSFSANTFDKAPMELTLNVVEEGKETVTNAGRTSIVFYELNYTVDENGKVTLNE</sequence>
<name>A0A939B906_9BACT</name>
<feature type="signal peptide" evidence="1">
    <location>
        <begin position="1"/>
        <end position="21"/>
    </location>
</feature>
<protein>
    <submittedName>
        <fullName evidence="2">Uncharacterized protein</fullName>
    </submittedName>
</protein>
<feature type="chain" id="PRO_5037757993" evidence="1">
    <location>
        <begin position="22"/>
        <end position="208"/>
    </location>
</feature>
<dbReference type="EMBL" id="JACJJG010000153">
    <property type="protein sequence ID" value="MBM6674908.1"/>
    <property type="molecule type" value="Genomic_DNA"/>
</dbReference>
<gene>
    <name evidence="2" type="ORF">H6A34_13650</name>
</gene>
<keyword evidence="1" id="KW-0732">Signal</keyword>